<dbReference type="STRING" id="8840.ENSAPLP00000028168"/>
<dbReference type="GO" id="GO:0003924">
    <property type="term" value="F:GTPase activity"/>
    <property type="evidence" value="ECO:0007669"/>
    <property type="project" value="TreeGrafter"/>
</dbReference>
<evidence type="ECO:0000256" key="1">
    <source>
        <dbReference type="SAM" id="MobiDB-lite"/>
    </source>
</evidence>
<dbReference type="GeneTree" id="ENSGT00940000164057"/>
<reference evidence="3 4" key="1">
    <citation type="submission" date="2017-10" db="EMBL/GenBank/DDBJ databases">
        <title>A new Pekin duck reference genome.</title>
        <authorList>
            <person name="Hou Z.-C."/>
            <person name="Zhou Z.-K."/>
            <person name="Zhu F."/>
            <person name="Hou S.-S."/>
        </authorList>
    </citation>
    <scope>NUCLEOTIDE SEQUENCE [LARGE SCALE GENOMIC DNA]</scope>
</reference>
<evidence type="ECO:0000313" key="3">
    <source>
        <dbReference type="Ensembl" id="ENSAPLP00000028168.1"/>
    </source>
</evidence>
<name>A0A493TQL2_ANAPP</name>
<dbReference type="PANTHER" id="PTHR47308">
    <property type="entry name" value="NUCLEAR GTPASE SLIP-GC"/>
    <property type="match status" value="1"/>
</dbReference>
<dbReference type="AlphaFoldDB" id="A0A493TQL2"/>
<dbReference type="PANTHER" id="PTHR47308:SF1">
    <property type="entry name" value="NUCLEAR GTPASE SLIP-GC"/>
    <property type="match status" value="1"/>
</dbReference>
<dbReference type="SUPFAM" id="SSF52540">
    <property type="entry name" value="P-loop containing nucleoside triphosphate hydrolases"/>
    <property type="match status" value="1"/>
</dbReference>
<feature type="domain" description="Dynamin N-terminal" evidence="2">
    <location>
        <begin position="190"/>
        <end position="404"/>
    </location>
</feature>
<sequence length="744" mass="82453">MTQGMGWPLPLPCRRSLELPWVSKPEFRFCCWRGVLAQVFSDSCFFSPGVPWPAAHVGQEVFAVFLSFFLGPPPACIRPTTAPCCLPELIPALYFSIPMAEGGPLAHGGGDDSLEETPRKKKKFRRDQNPEDGECKKLQNELKAALEASSRKLLQFLPEHRLPETRNGIEYLKNRLMGLKPDILLDPIHIGLFGSTGAGKSTLLNAIIDKKFFLPVSGSAACTSCVVQINTSRGKQHEAKIHLLTDEEWKEELKGLVELMDPDEDSEDDHEKSEAALKISAIYGEEAETKSYEELCGMKPAVSIPPSRCILLKETTANDLSDKMGPYIRSQSSPKPENSKEEDITRLWPLIKNVEVTVPDSQMIPEGVIFVDIPGTGDFNAKRDEMWKENINKCSIIWVVNSFERILGGKTHEMLLKEGMKAFQSGMCRDIALVVTKSDELDPEEYKKEKNRDHINKHDAILERNETVKQEKSQMMKKTLMKKLPSDSEVVCKPDLVYTVSAREYWQGNTLSKEETGNSRLYACDIWVWSWVKATRSVFGVTFAKTLLVWWFGTDAFFPLPSSFESVPLSCTLLGKSPGCPHGSAGPTRVLGALCVPLHPHPMPGRTSADPNQAIGAAEMSPEHPQGCQGLLGASSEATTRLELVSWVSCRRAAPLLTRPLTPCRGPEAEGAHPQVLHRAEEEQAAELHDRGYGHFLTDLDSPVQQTCSGLSRAAFGSIAVYSFPTGSFPSSRQFTSHISSTTR</sequence>
<dbReference type="InterPro" id="IPR027417">
    <property type="entry name" value="P-loop_NTPase"/>
</dbReference>
<keyword evidence="4" id="KW-1185">Reference proteome</keyword>
<feature type="region of interest" description="Disordered" evidence="1">
    <location>
        <begin position="322"/>
        <end position="341"/>
    </location>
</feature>
<reference evidence="3" key="3">
    <citation type="submission" date="2025-09" db="UniProtKB">
        <authorList>
            <consortium name="Ensembl"/>
        </authorList>
    </citation>
    <scope>IDENTIFICATION</scope>
</reference>
<dbReference type="Proteomes" id="UP000016666">
    <property type="component" value="Chromosome 3"/>
</dbReference>
<protein>
    <recommendedName>
        <fullName evidence="2">Dynamin N-terminal domain-containing protein</fullName>
    </recommendedName>
</protein>
<dbReference type="Pfam" id="PF00350">
    <property type="entry name" value="Dynamin_N"/>
    <property type="match status" value="1"/>
</dbReference>
<dbReference type="Gene3D" id="3.40.50.300">
    <property type="entry name" value="P-loop containing nucleotide triphosphate hydrolases"/>
    <property type="match status" value="2"/>
</dbReference>
<evidence type="ECO:0000259" key="2">
    <source>
        <dbReference type="Pfam" id="PF00350"/>
    </source>
</evidence>
<reference evidence="3" key="2">
    <citation type="submission" date="2025-08" db="UniProtKB">
        <authorList>
            <consortium name="Ensembl"/>
        </authorList>
    </citation>
    <scope>IDENTIFICATION</scope>
</reference>
<accession>A0A493TQL2</accession>
<proteinExistence type="predicted"/>
<dbReference type="InterPro" id="IPR053082">
    <property type="entry name" value="Nuclear_GTPase_SLIP-GC"/>
</dbReference>
<evidence type="ECO:0000313" key="4">
    <source>
        <dbReference type="Proteomes" id="UP000016666"/>
    </source>
</evidence>
<dbReference type="CDD" id="cd00882">
    <property type="entry name" value="Ras_like_GTPase"/>
    <property type="match status" value="1"/>
</dbReference>
<feature type="region of interest" description="Disordered" evidence="1">
    <location>
        <begin position="106"/>
        <end position="133"/>
    </location>
</feature>
<dbReference type="Ensembl" id="ENSAPLT00000040680.1">
    <property type="protein sequence ID" value="ENSAPLP00000028168.1"/>
    <property type="gene ID" value="ENSAPLG00000012641.2"/>
</dbReference>
<organism evidence="3 4">
    <name type="scientific">Anas platyrhynchos platyrhynchos</name>
    <name type="common">Northern mallard</name>
    <dbReference type="NCBI Taxonomy" id="8840"/>
    <lineage>
        <taxon>Eukaryota</taxon>
        <taxon>Metazoa</taxon>
        <taxon>Chordata</taxon>
        <taxon>Craniata</taxon>
        <taxon>Vertebrata</taxon>
        <taxon>Euteleostomi</taxon>
        <taxon>Archelosauria</taxon>
        <taxon>Archosauria</taxon>
        <taxon>Dinosauria</taxon>
        <taxon>Saurischia</taxon>
        <taxon>Theropoda</taxon>
        <taxon>Coelurosauria</taxon>
        <taxon>Aves</taxon>
        <taxon>Neognathae</taxon>
        <taxon>Galloanserae</taxon>
        <taxon>Anseriformes</taxon>
        <taxon>Anatidae</taxon>
        <taxon>Anatinae</taxon>
        <taxon>Anas</taxon>
    </lineage>
</organism>
<dbReference type="InterPro" id="IPR045063">
    <property type="entry name" value="Dynamin_N"/>
</dbReference>